<accession>A0A2P7SLW0</accession>
<comment type="caution">
    <text evidence="2">The sequence shown here is derived from an EMBL/GenBank/DDBJ whole genome shotgun (WGS) entry which is preliminary data.</text>
</comment>
<name>A0A2P7SLW0_9HYPH</name>
<gene>
    <name evidence="2" type="ORF">C7I84_07105</name>
</gene>
<protein>
    <submittedName>
        <fullName evidence="2">Peptidase</fullName>
    </submittedName>
</protein>
<dbReference type="Pfam" id="PF04298">
    <property type="entry name" value="Zn_peptidase_2"/>
    <property type="match status" value="1"/>
</dbReference>
<organism evidence="2 3">
    <name type="scientific">Kumtagia ephedrae</name>
    <dbReference type="NCBI Taxonomy" id="2116701"/>
    <lineage>
        <taxon>Bacteria</taxon>
        <taxon>Pseudomonadati</taxon>
        <taxon>Pseudomonadota</taxon>
        <taxon>Alphaproteobacteria</taxon>
        <taxon>Hyphomicrobiales</taxon>
        <taxon>Phyllobacteriaceae</taxon>
        <taxon>Kumtagia</taxon>
    </lineage>
</organism>
<dbReference type="AlphaFoldDB" id="A0A2P7SLW0"/>
<dbReference type="RefSeq" id="WP_106771454.1">
    <property type="nucleotide sequence ID" value="NZ_PXYK01000005.1"/>
</dbReference>
<reference evidence="2 3" key="1">
    <citation type="submission" date="2018-03" db="EMBL/GenBank/DDBJ databases">
        <title>The draft genome of Mesorhizobium sp. 6GN-30.</title>
        <authorList>
            <person name="Liu L."/>
            <person name="Li L."/>
            <person name="Wang T."/>
            <person name="Zhang X."/>
            <person name="Liang L."/>
        </authorList>
    </citation>
    <scope>NUCLEOTIDE SEQUENCE [LARGE SCALE GENOMIC DNA]</scope>
    <source>
        <strain evidence="2 3">6GN30</strain>
    </source>
</reference>
<sequence>MVFLFAALAAIILLPQLWVRLTIQRHAEDRPDLQGTGGELARHLLDRFGLKDVKVETTDRGDHYDPDTRTVRLLARHHDGQSLSAVAIAAHEVGHAIQHARGDRWLALRQRLAAFAMRTDRLAVVFFIAAPVLAGLARTPVAFFAVAAIGIALMAIRVVVDLVTLPVEFDASFSKALPILREGRYVDDGDMPAVKSVLRAAAFTYLAGALIALVNLARWIRVLR</sequence>
<dbReference type="PANTHER" id="PTHR36434">
    <property type="entry name" value="MEMBRANE PROTEASE YUGP-RELATED"/>
    <property type="match status" value="1"/>
</dbReference>
<keyword evidence="1" id="KW-0812">Transmembrane</keyword>
<dbReference type="EMBL" id="PXYK01000005">
    <property type="protein sequence ID" value="PSJ63391.1"/>
    <property type="molecule type" value="Genomic_DNA"/>
</dbReference>
<keyword evidence="1" id="KW-1133">Transmembrane helix</keyword>
<evidence type="ECO:0000313" key="2">
    <source>
        <dbReference type="EMBL" id="PSJ63391.1"/>
    </source>
</evidence>
<feature type="transmembrane region" description="Helical" evidence="1">
    <location>
        <begin position="141"/>
        <end position="160"/>
    </location>
</feature>
<feature type="transmembrane region" description="Helical" evidence="1">
    <location>
        <begin position="197"/>
        <end position="217"/>
    </location>
</feature>
<dbReference type="PANTHER" id="PTHR36434:SF1">
    <property type="entry name" value="MEMBRANE PROTEASE YUGP-RELATED"/>
    <property type="match status" value="1"/>
</dbReference>
<dbReference type="OrthoDB" id="9805386at2"/>
<keyword evidence="1" id="KW-0472">Membrane</keyword>
<evidence type="ECO:0000313" key="3">
    <source>
        <dbReference type="Proteomes" id="UP000241229"/>
    </source>
</evidence>
<keyword evidence="3" id="KW-1185">Reference proteome</keyword>
<dbReference type="Proteomes" id="UP000241229">
    <property type="component" value="Unassembled WGS sequence"/>
</dbReference>
<evidence type="ECO:0000256" key="1">
    <source>
        <dbReference type="SAM" id="Phobius"/>
    </source>
</evidence>
<proteinExistence type="predicted"/>
<dbReference type="InterPro" id="IPR007395">
    <property type="entry name" value="Zn_peptidase_2"/>
</dbReference>